<organism evidence="2 3">
    <name type="scientific">Biomphalaria glabrata</name>
    <name type="common">Bloodfluke planorb</name>
    <name type="synonym">Freshwater snail</name>
    <dbReference type="NCBI Taxonomy" id="6526"/>
    <lineage>
        <taxon>Eukaryota</taxon>
        <taxon>Metazoa</taxon>
        <taxon>Spiralia</taxon>
        <taxon>Lophotrochozoa</taxon>
        <taxon>Mollusca</taxon>
        <taxon>Gastropoda</taxon>
        <taxon>Heterobranchia</taxon>
        <taxon>Euthyneura</taxon>
        <taxon>Panpulmonata</taxon>
        <taxon>Hygrophila</taxon>
        <taxon>Lymnaeoidea</taxon>
        <taxon>Planorbidae</taxon>
        <taxon>Biomphalaria</taxon>
    </lineage>
</organism>
<dbReference type="Proteomes" id="UP001165740">
    <property type="component" value="Chromosome 6"/>
</dbReference>
<feature type="domain" description="OTU" evidence="1">
    <location>
        <begin position="192"/>
        <end position="301"/>
    </location>
</feature>
<evidence type="ECO:0000313" key="3">
    <source>
        <dbReference type="RefSeq" id="XP_055889960.1"/>
    </source>
</evidence>
<gene>
    <name evidence="3" type="primary">LOC129926988</name>
</gene>
<dbReference type="InterPro" id="IPR038765">
    <property type="entry name" value="Papain-like_cys_pep_sf"/>
</dbReference>
<dbReference type="SUPFAM" id="SSF54001">
    <property type="entry name" value="Cysteine proteinases"/>
    <property type="match status" value="1"/>
</dbReference>
<reference evidence="3" key="1">
    <citation type="submission" date="2025-08" db="UniProtKB">
        <authorList>
            <consortium name="RefSeq"/>
        </authorList>
    </citation>
    <scope>IDENTIFICATION</scope>
</reference>
<dbReference type="Gene3D" id="3.90.70.80">
    <property type="match status" value="1"/>
</dbReference>
<dbReference type="InterPro" id="IPR003323">
    <property type="entry name" value="OTU_dom"/>
</dbReference>
<keyword evidence="2" id="KW-1185">Reference proteome</keyword>
<dbReference type="GeneID" id="129926988"/>
<evidence type="ECO:0000259" key="1">
    <source>
        <dbReference type="PROSITE" id="PS50802"/>
    </source>
</evidence>
<accession>A0A9W3ARW7</accession>
<protein>
    <submittedName>
        <fullName evidence="3">Uncharacterized protein LOC129926988 isoform X1</fullName>
    </submittedName>
</protein>
<sequence>MEKEKEHKSKIYINIDDVKDILDEKDVNSTGVYILDIREGLIQKKLVSPDLQLVDLREFLVAACKKDTLEVVANDDIPQICCHPPEGIEIKKQEKRKRRRRTTSVNVILVKKRKRSTSASVARTKSRRSKRDVVKTNSKNGITLSQLSNMMAKTLLEHMEAISNYSHKTENLKVEQEKIVLSSTDHCSLANFKVYSTKGDGRCFFRSISIGLLPELQLEREDGTLKDQKVMLLETCKADSLRSEVVGHCLKNYENFEKELVGEALSADMPENMQFKSLFDRLEAVARTSFMIGEFEIKVTA</sequence>
<proteinExistence type="predicted"/>
<dbReference type="PROSITE" id="PS50802">
    <property type="entry name" value="OTU"/>
    <property type="match status" value="1"/>
</dbReference>
<name>A0A9W3ARW7_BIOGL</name>
<dbReference type="RefSeq" id="XP_055889960.1">
    <property type="nucleotide sequence ID" value="XM_056033985.1"/>
</dbReference>
<evidence type="ECO:0000313" key="2">
    <source>
        <dbReference type="Proteomes" id="UP001165740"/>
    </source>
</evidence>
<dbReference type="AlphaFoldDB" id="A0A9W3ARW7"/>